<evidence type="ECO:0000313" key="2">
    <source>
        <dbReference type="EMBL" id="GAA4147541.1"/>
    </source>
</evidence>
<accession>A0ABP7Z5F5</accession>
<dbReference type="RefSeq" id="WP_345023100.1">
    <property type="nucleotide sequence ID" value="NZ_BAABDO010000067.1"/>
</dbReference>
<dbReference type="InterPro" id="IPR027417">
    <property type="entry name" value="P-loop_NTPase"/>
</dbReference>
<gene>
    <name evidence="2" type="ORF">GCM10022416_41090</name>
</gene>
<reference evidence="3" key="1">
    <citation type="journal article" date="2019" name="Int. J. Syst. Evol. Microbiol.">
        <title>The Global Catalogue of Microorganisms (GCM) 10K type strain sequencing project: providing services to taxonomists for standard genome sequencing and annotation.</title>
        <authorList>
            <consortium name="The Broad Institute Genomics Platform"/>
            <consortium name="The Broad Institute Genome Sequencing Center for Infectious Disease"/>
            <person name="Wu L."/>
            <person name="Ma J."/>
        </authorList>
    </citation>
    <scope>NUCLEOTIDE SEQUENCE [LARGE SCALE GENOMIC DNA]</scope>
    <source>
        <strain evidence="3">JCM 17316</strain>
    </source>
</reference>
<evidence type="ECO:0000313" key="3">
    <source>
        <dbReference type="Proteomes" id="UP001500266"/>
    </source>
</evidence>
<evidence type="ECO:0000256" key="1">
    <source>
        <dbReference type="SAM" id="MobiDB-lite"/>
    </source>
</evidence>
<dbReference type="Gene3D" id="3.40.50.300">
    <property type="entry name" value="P-loop containing nucleotide triphosphate hydrolases"/>
    <property type="match status" value="2"/>
</dbReference>
<dbReference type="EMBL" id="BAABDO010000067">
    <property type="protein sequence ID" value="GAA4147541.1"/>
    <property type="molecule type" value="Genomic_DNA"/>
</dbReference>
<protein>
    <submittedName>
        <fullName evidence="2">ATPase</fullName>
    </submittedName>
</protein>
<comment type="caution">
    <text evidence="2">The sequence shown here is derived from an EMBL/GenBank/DDBJ whole genome shotgun (WGS) entry which is preliminary data.</text>
</comment>
<proteinExistence type="predicted"/>
<name>A0ABP7Z5F5_9ACTN</name>
<sequence>MRRNLRRPAPGRLGGRSGRRRAGDAPGPGADGPDGREQGRPAALNRRAIAPRRGWPGPANGRAAHVEAGAVYLGTTTEVAGLFPFLQASGLPAEGVPIGPDLFSGEMVCLDPAGWVGRLTSNPGVWVQGQPGAGKSAIAKRMGLGLVGYGYQLLIPGDVKGEYRDLVTALGGQVVRVGRGLDRINPLDSGPLGRRLAALPGNERERLLAEVNGRRSELVHALLATAHGLGRRPRAAESTALNTAIRATVLAAPGADPTLPDVIGALRNPPQELMDKLMVRGRDEYIALTRELVAALENLCDGPLSGLFDAPTTTPLDLDAPAVSVDLSAILTAGDNVVAAGLLACWAYSYSAVDTSRAFGFADRPIVLVLDELWRALRAGPGMVEAMDGITRLNRSKGEVSMMVTHSLGDLQALPSEEDRAKALGLMERCDTAVLAAMPASELARFAEQKPLTDRERTLVASWAAPTATGVDGTGQLHPGRGKFLIKLGHRVGIPVRLQLTAAEARLYDTDQAIRRRLAEEAGGGAR</sequence>
<dbReference type="SUPFAM" id="SSF52540">
    <property type="entry name" value="P-loop containing nucleoside triphosphate hydrolases"/>
    <property type="match status" value="1"/>
</dbReference>
<feature type="region of interest" description="Disordered" evidence="1">
    <location>
        <begin position="1"/>
        <end position="40"/>
    </location>
</feature>
<organism evidence="2 3">
    <name type="scientific">Actinomadura keratinilytica</name>
    <dbReference type="NCBI Taxonomy" id="547461"/>
    <lineage>
        <taxon>Bacteria</taxon>
        <taxon>Bacillati</taxon>
        <taxon>Actinomycetota</taxon>
        <taxon>Actinomycetes</taxon>
        <taxon>Streptosporangiales</taxon>
        <taxon>Thermomonosporaceae</taxon>
        <taxon>Actinomadura</taxon>
    </lineage>
</organism>
<keyword evidence="3" id="KW-1185">Reference proteome</keyword>
<dbReference type="Proteomes" id="UP001500266">
    <property type="component" value="Unassembled WGS sequence"/>
</dbReference>